<feature type="signal peptide" evidence="2">
    <location>
        <begin position="1"/>
        <end position="28"/>
    </location>
</feature>
<dbReference type="Proteomes" id="UP000680815">
    <property type="component" value="Unassembled WGS sequence"/>
</dbReference>
<evidence type="ECO:0000313" key="4">
    <source>
        <dbReference type="Proteomes" id="UP000680815"/>
    </source>
</evidence>
<reference evidence="3 4" key="1">
    <citation type="submission" date="2021-03" db="EMBL/GenBank/DDBJ databases">
        <authorList>
            <person name="So Y."/>
        </authorList>
    </citation>
    <scope>NUCLEOTIDE SEQUENCE [LARGE SCALE GENOMIC DNA]</scope>
    <source>
        <strain evidence="3 4">PWR1</strain>
    </source>
</reference>
<evidence type="ECO:0000256" key="1">
    <source>
        <dbReference type="SAM" id="MobiDB-lite"/>
    </source>
</evidence>
<keyword evidence="2" id="KW-0732">Signal</keyword>
<accession>A0ABS4AQY7</accession>
<gene>
    <name evidence="3" type="ORF">J5Y09_07600</name>
</gene>
<comment type="caution">
    <text evidence="3">The sequence shown here is derived from an EMBL/GenBank/DDBJ whole genome shotgun (WGS) entry which is preliminary data.</text>
</comment>
<feature type="compositionally biased region" description="Polar residues" evidence="1">
    <location>
        <begin position="282"/>
        <end position="296"/>
    </location>
</feature>
<feature type="region of interest" description="Disordered" evidence="1">
    <location>
        <begin position="282"/>
        <end position="301"/>
    </location>
</feature>
<sequence>MIRRVLRPATAFALLGLAACTTPAPDSAALTAAAVTSARQSECGFRIVLPTRWGIPDRETRDQLDTVAMLARRTGRVLIYPTYAREEAVNDFRALEAIAMGHGRRVRDLLVARGVPAETIQVNGLVSHPQASQSGAYVGVCAPGRTNIENGWRDRPVDPTRMVRARIGGRADSPVLDIPIVHLGPFSWNDVPIGEAGLSEFKLDRADDPGSFADVQFRCWPHMQDADCRRLLSVRVQEWTPRSDTYDGAAAGRLRTLVRHDDGTVPEHRRIAFARRWTNDPGSSAHANCSPRSQTGAIGPGRVAGNEWSCTVWMGLARARMAAAFWFDATNEAEAISIVDRAHRDLLRFARLD</sequence>
<organism evidence="3 4">
    <name type="scientific">Roseomonas nitratireducens</name>
    <dbReference type="NCBI Taxonomy" id="2820810"/>
    <lineage>
        <taxon>Bacteria</taxon>
        <taxon>Pseudomonadati</taxon>
        <taxon>Pseudomonadota</taxon>
        <taxon>Alphaproteobacteria</taxon>
        <taxon>Acetobacterales</taxon>
        <taxon>Roseomonadaceae</taxon>
        <taxon>Roseomonas</taxon>
    </lineage>
</organism>
<dbReference type="PROSITE" id="PS51257">
    <property type="entry name" value="PROKAR_LIPOPROTEIN"/>
    <property type="match status" value="1"/>
</dbReference>
<proteinExistence type="predicted"/>
<evidence type="ECO:0000313" key="3">
    <source>
        <dbReference type="EMBL" id="MBP0463770.1"/>
    </source>
</evidence>
<keyword evidence="4" id="KW-1185">Reference proteome</keyword>
<evidence type="ECO:0000256" key="2">
    <source>
        <dbReference type="SAM" id="SignalP"/>
    </source>
</evidence>
<protein>
    <submittedName>
        <fullName evidence="3">Uncharacterized protein</fullName>
    </submittedName>
</protein>
<name>A0ABS4AQY7_9PROT</name>
<dbReference type="EMBL" id="JAGIYZ010000005">
    <property type="protein sequence ID" value="MBP0463770.1"/>
    <property type="molecule type" value="Genomic_DNA"/>
</dbReference>
<dbReference type="RefSeq" id="WP_209351150.1">
    <property type="nucleotide sequence ID" value="NZ_JAGIYZ010000005.1"/>
</dbReference>
<feature type="chain" id="PRO_5046389472" evidence="2">
    <location>
        <begin position="29"/>
        <end position="353"/>
    </location>
</feature>